<keyword evidence="2" id="KW-1185">Reference proteome</keyword>
<evidence type="ECO:0000313" key="2">
    <source>
        <dbReference type="Proteomes" id="UP000054776"/>
    </source>
</evidence>
<name>A0A0V0YPB4_TRISP</name>
<dbReference type="InParanoid" id="A0A0V0YPB4"/>
<organism evidence="1 2">
    <name type="scientific">Trichinella spiralis</name>
    <name type="common">Trichina worm</name>
    <dbReference type="NCBI Taxonomy" id="6334"/>
    <lineage>
        <taxon>Eukaryota</taxon>
        <taxon>Metazoa</taxon>
        <taxon>Ecdysozoa</taxon>
        <taxon>Nematoda</taxon>
        <taxon>Enoplea</taxon>
        <taxon>Dorylaimia</taxon>
        <taxon>Trichinellida</taxon>
        <taxon>Trichinellidae</taxon>
        <taxon>Trichinella</taxon>
    </lineage>
</organism>
<comment type="caution">
    <text evidence="1">The sequence shown here is derived from an EMBL/GenBank/DDBJ whole genome shotgun (WGS) entry which is preliminary data.</text>
</comment>
<protein>
    <submittedName>
        <fullName evidence="1">Uncharacterized protein</fullName>
    </submittedName>
</protein>
<dbReference type="AlphaFoldDB" id="A0A0V0YPB4"/>
<dbReference type="EMBL" id="JYDH01006543">
    <property type="protein sequence ID" value="KRY02143.1"/>
    <property type="molecule type" value="Genomic_DNA"/>
</dbReference>
<reference evidence="1 2" key="1">
    <citation type="submission" date="2015-01" db="EMBL/GenBank/DDBJ databases">
        <title>Evolution of Trichinella species and genotypes.</title>
        <authorList>
            <person name="Korhonen P.K."/>
            <person name="Edoardo P."/>
            <person name="Giuseppe L.R."/>
            <person name="Gasser R.B."/>
        </authorList>
    </citation>
    <scope>NUCLEOTIDE SEQUENCE [LARGE SCALE GENOMIC DNA]</scope>
    <source>
        <strain evidence="1">ISS3</strain>
    </source>
</reference>
<sequence>MDKMGNTTITWKKSISKLAIVFMFIHNPYLSL</sequence>
<gene>
    <name evidence="1" type="ORF">T01_9743</name>
</gene>
<proteinExistence type="predicted"/>
<dbReference type="Proteomes" id="UP000054776">
    <property type="component" value="Unassembled WGS sequence"/>
</dbReference>
<evidence type="ECO:0000313" key="1">
    <source>
        <dbReference type="EMBL" id="KRY02143.1"/>
    </source>
</evidence>
<accession>A0A0V0YPB4</accession>